<dbReference type="Gene3D" id="3.40.50.300">
    <property type="entry name" value="P-loop containing nucleotide triphosphate hydrolases"/>
    <property type="match status" value="1"/>
</dbReference>
<proteinExistence type="inferred from homology"/>
<evidence type="ECO:0000256" key="8">
    <source>
        <dbReference type="ARBA" id="ARBA00048113"/>
    </source>
</evidence>
<comment type="similarity">
    <text evidence="1 10">Belongs to the thymidine kinase family.</text>
</comment>
<evidence type="ECO:0000256" key="4">
    <source>
        <dbReference type="ARBA" id="ARBA00022741"/>
    </source>
</evidence>
<dbReference type="GO" id="GO:0004797">
    <property type="term" value="F:thymidine kinase activity"/>
    <property type="evidence" value="ECO:0007669"/>
    <property type="project" value="UniProtKB-EC"/>
</dbReference>
<keyword evidence="6 9" id="KW-0067">ATP-binding</keyword>
<dbReference type="GO" id="GO:0005524">
    <property type="term" value="F:ATP binding"/>
    <property type="evidence" value="ECO:0007669"/>
    <property type="project" value="UniProtKB-KW"/>
</dbReference>
<dbReference type="EC" id="2.7.1.21" evidence="9"/>
<dbReference type="GO" id="GO:0071897">
    <property type="term" value="P:DNA biosynthetic process"/>
    <property type="evidence" value="ECO:0007669"/>
    <property type="project" value="UniProtKB-KW"/>
</dbReference>
<evidence type="ECO:0000256" key="2">
    <source>
        <dbReference type="ARBA" id="ARBA00022634"/>
    </source>
</evidence>
<evidence type="ECO:0000313" key="12">
    <source>
        <dbReference type="Proteomes" id="UP000887159"/>
    </source>
</evidence>
<evidence type="ECO:0000256" key="1">
    <source>
        <dbReference type="ARBA" id="ARBA00007587"/>
    </source>
</evidence>
<dbReference type="Pfam" id="PF00265">
    <property type="entry name" value="TK"/>
    <property type="match status" value="1"/>
</dbReference>
<keyword evidence="12" id="KW-1185">Reference proteome</keyword>
<keyword evidence="2 9" id="KW-0237">DNA synthesis</keyword>
<keyword evidence="4 9" id="KW-0547">Nucleotide-binding</keyword>
<gene>
    <name evidence="11" type="primary">Tk1</name>
    <name evidence="11" type="ORF">TNCV_1014191</name>
</gene>
<reference evidence="11" key="1">
    <citation type="submission" date="2020-08" db="EMBL/GenBank/DDBJ databases">
        <title>Multicomponent nature underlies the extraordinary mechanical properties of spider dragline silk.</title>
        <authorList>
            <person name="Kono N."/>
            <person name="Nakamura H."/>
            <person name="Mori M."/>
            <person name="Yoshida Y."/>
            <person name="Ohtoshi R."/>
            <person name="Malay A.D."/>
            <person name="Moran D.A.P."/>
            <person name="Tomita M."/>
            <person name="Numata K."/>
            <person name="Arakawa K."/>
        </authorList>
    </citation>
    <scope>NUCLEOTIDE SEQUENCE</scope>
</reference>
<dbReference type="Proteomes" id="UP000887159">
    <property type="component" value="Unassembled WGS sequence"/>
</dbReference>
<organism evidence="11 12">
    <name type="scientific">Trichonephila clavipes</name>
    <name type="common">Golden silk orbweaver</name>
    <name type="synonym">Nephila clavipes</name>
    <dbReference type="NCBI Taxonomy" id="2585209"/>
    <lineage>
        <taxon>Eukaryota</taxon>
        <taxon>Metazoa</taxon>
        <taxon>Ecdysozoa</taxon>
        <taxon>Arthropoda</taxon>
        <taxon>Chelicerata</taxon>
        <taxon>Arachnida</taxon>
        <taxon>Araneae</taxon>
        <taxon>Araneomorphae</taxon>
        <taxon>Entelegynae</taxon>
        <taxon>Araneoidea</taxon>
        <taxon>Nephilidae</taxon>
        <taxon>Trichonephila</taxon>
    </lineage>
</organism>
<comment type="subunit">
    <text evidence="7">Homotetramer. Tetramerization from dimerization is induced by ATP and increases catalytic efficiency due to a high affinity for thymidine. Tetramerization is inhibited by phosphorylation at Ser-13. Interacts (via the KEN box) with FZR1.</text>
</comment>
<dbReference type="GO" id="GO:0046104">
    <property type="term" value="P:thymidine metabolic process"/>
    <property type="evidence" value="ECO:0007669"/>
    <property type="project" value="TreeGrafter"/>
</dbReference>
<dbReference type="InterPro" id="IPR001267">
    <property type="entry name" value="Thymidine_kinase"/>
</dbReference>
<evidence type="ECO:0000256" key="6">
    <source>
        <dbReference type="ARBA" id="ARBA00022840"/>
    </source>
</evidence>
<dbReference type="PANTHER" id="PTHR11441">
    <property type="entry name" value="THYMIDINE KINASE"/>
    <property type="match status" value="1"/>
</dbReference>
<protein>
    <recommendedName>
        <fullName evidence="9">Thymidine kinase</fullName>
        <ecNumber evidence="9">2.7.1.21</ecNumber>
    </recommendedName>
</protein>
<dbReference type="EMBL" id="BMAU01021369">
    <property type="protein sequence ID" value="GFY24370.1"/>
    <property type="molecule type" value="Genomic_DNA"/>
</dbReference>
<evidence type="ECO:0000256" key="7">
    <source>
        <dbReference type="ARBA" id="ARBA00046642"/>
    </source>
</evidence>
<evidence type="ECO:0000256" key="9">
    <source>
        <dbReference type="RuleBase" id="RU000544"/>
    </source>
</evidence>
<evidence type="ECO:0000256" key="10">
    <source>
        <dbReference type="RuleBase" id="RU004165"/>
    </source>
</evidence>
<evidence type="ECO:0000256" key="3">
    <source>
        <dbReference type="ARBA" id="ARBA00022679"/>
    </source>
</evidence>
<keyword evidence="3 9" id="KW-0808">Transferase</keyword>
<sequence length="258" mass="28952">MFDFTGKVPKVVGPSGEKGHIQVIFGPMFSGKTTELIRRLKKYQIANHKCLIIKYPHDTRYSEKEISTHDKLTLDAVSVNNLCDLKNQAENYSVIGIDEGQFVCMNAVVNDSVKIGGVNVIVEVDKSKFRQMKYGKGKPVDGKWVFGGRERGTNRYFFRVVEQRTKEELLCPAWNFLMPCTTPNGSVEGCTRNGHPDPKCPSSRHLCMVREETEAPDEGATSAWMVTDEAVDCMSAFLRCGSLLDDRSVKDVLNLVFM</sequence>
<evidence type="ECO:0000256" key="5">
    <source>
        <dbReference type="ARBA" id="ARBA00022777"/>
    </source>
</evidence>
<name>A0A8X6VXS3_TRICX</name>
<dbReference type="SUPFAM" id="SSF52540">
    <property type="entry name" value="P-loop containing nucleoside triphosphate hydrolases"/>
    <property type="match status" value="1"/>
</dbReference>
<dbReference type="AlphaFoldDB" id="A0A8X6VXS3"/>
<accession>A0A8X6VXS3</accession>
<dbReference type="PANTHER" id="PTHR11441:SF0">
    <property type="entry name" value="THYMIDINE KINASE, CYTOSOLIC"/>
    <property type="match status" value="1"/>
</dbReference>
<evidence type="ECO:0000313" key="11">
    <source>
        <dbReference type="EMBL" id="GFY24370.1"/>
    </source>
</evidence>
<keyword evidence="5 9" id="KW-0418">Kinase</keyword>
<comment type="catalytic activity">
    <reaction evidence="8">
        <text>thymidine + ATP = dTMP + ADP + H(+)</text>
        <dbReference type="Rhea" id="RHEA:19129"/>
        <dbReference type="ChEBI" id="CHEBI:15378"/>
        <dbReference type="ChEBI" id="CHEBI:17748"/>
        <dbReference type="ChEBI" id="CHEBI:30616"/>
        <dbReference type="ChEBI" id="CHEBI:63528"/>
        <dbReference type="ChEBI" id="CHEBI:456216"/>
        <dbReference type="EC" id="2.7.1.21"/>
    </reaction>
    <physiologicalReaction direction="left-to-right" evidence="8">
        <dbReference type="Rhea" id="RHEA:19130"/>
    </physiologicalReaction>
</comment>
<dbReference type="InterPro" id="IPR027417">
    <property type="entry name" value="P-loop_NTPase"/>
</dbReference>
<comment type="caution">
    <text evidence="11">The sequence shown here is derived from an EMBL/GenBank/DDBJ whole genome shotgun (WGS) entry which is preliminary data.</text>
</comment>